<dbReference type="RefSeq" id="WP_159435562.1">
    <property type="nucleotide sequence ID" value="NZ_DAOKYZ010000033.1"/>
</dbReference>
<dbReference type="Proteomes" id="UP000580830">
    <property type="component" value="Unassembled WGS sequence"/>
</dbReference>
<reference evidence="1 4" key="3">
    <citation type="journal article" date="2020" name="Biotechnol. Biofuels">
        <title>New insights from the biogas microbiome by comprehensive genome-resolved metagenomics of nearly 1600 species originating from multiple anaerobic digesters.</title>
        <authorList>
            <person name="Campanaro S."/>
            <person name="Treu L."/>
            <person name="Rodriguez-R L.M."/>
            <person name="Kovalovszki A."/>
            <person name="Ziels R.M."/>
            <person name="Maus I."/>
            <person name="Zhu X."/>
            <person name="Kougias P.G."/>
            <person name="Basile A."/>
            <person name="Luo G."/>
            <person name="Schluter A."/>
            <person name="Konstantinidis K.T."/>
            <person name="Angelidaki I."/>
        </authorList>
    </citation>
    <scope>NUCLEOTIDE SEQUENCE [LARGE SCALE GENOMIC DNA]</scope>
    <source>
        <strain evidence="1">AS04akNAM_125</strain>
    </source>
</reference>
<reference evidence="2" key="1">
    <citation type="submission" date="2016-11" db="EMBL/GenBank/DDBJ databases">
        <authorList>
            <person name="Jaros S."/>
            <person name="Januszkiewicz K."/>
            <person name="Wedrychowicz H."/>
        </authorList>
    </citation>
    <scope>NUCLEOTIDE SEQUENCE [LARGE SCALE GENOMIC DNA]</scope>
    <source>
        <strain evidence="2">DSM 6637</strain>
    </source>
</reference>
<name>A0A1M7FMB8_9RHOB</name>
<organism evidence="2 3">
    <name type="scientific">Paracoccus solventivorans</name>
    <dbReference type="NCBI Taxonomy" id="53463"/>
    <lineage>
        <taxon>Bacteria</taxon>
        <taxon>Pseudomonadati</taxon>
        <taxon>Pseudomonadota</taxon>
        <taxon>Alphaproteobacteria</taxon>
        <taxon>Rhodobacterales</taxon>
        <taxon>Paracoccaceae</taxon>
        <taxon>Paracoccus</taxon>
    </lineage>
</organism>
<dbReference type="EMBL" id="DULP01000234">
    <property type="protein sequence ID" value="HHW35334.1"/>
    <property type="molecule type" value="Genomic_DNA"/>
</dbReference>
<accession>A0A1M7FMB8</accession>
<evidence type="ECO:0000313" key="3">
    <source>
        <dbReference type="Proteomes" id="UP000184444"/>
    </source>
</evidence>
<sequence>MANSDCGPVVDPELDKALSELLAQTAKEPISPRLRELAQQLEAALAQARERRGRDAS</sequence>
<proteinExistence type="predicted"/>
<dbReference type="EMBL" id="FRCK01000003">
    <property type="protein sequence ID" value="SHM04777.1"/>
    <property type="molecule type" value="Genomic_DNA"/>
</dbReference>
<reference evidence="3" key="2">
    <citation type="submission" date="2016-11" db="EMBL/GenBank/DDBJ databases">
        <authorList>
            <person name="Varghese N."/>
            <person name="Submissions S."/>
        </authorList>
    </citation>
    <scope>NUCLEOTIDE SEQUENCE [LARGE SCALE GENOMIC DNA]</scope>
    <source>
        <strain evidence="3">DSM 6637</strain>
    </source>
</reference>
<dbReference type="AlphaFoldDB" id="A0A1M7FMB8"/>
<keyword evidence="3" id="KW-1185">Reference proteome</keyword>
<evidence type="ECO:0000313" key="1">
    <source>
        <dbReference type="EMBL" id="HHW35334.1"/>
    </source>
</evidence>
<evidence type="ECO:0000313" key="4">
    <source>
        <dbReference type="Proteomes" id="UP000580830"/>
    </source>
</evidence>
<gene>
    <name evidence="1" type="ORF">GXX24_14535</name>
    <name evidence="2" type="ORF">SAMN05444389_103116</name>
</gene>
<dbReference type="STRING" id="53463.SAMN05444389_103116"/>
<dbReference type="Proteomes" id="UP000184444">
    <property type="component" value="Unassembled WGS sequence"/>
</dbReference>
<dbReference type="OrthoDB" id="7778671at2"/>
<protein>
    <submittedName>
        <fullName evidence="2">Uncharacterized protein</fullName>
    </submittedName>
</protein>
<evidence type="ECO:0000313" key="2">
    <source>
        <dbReference type="EMBL" id="SHM04777.1"/>
    </source>
</evidence>